<gene>
    <name evidence="1" type="ORF">PANT111_100102</name>
</gene>
<protein>
    <submittedName>
        <fullName evidence="1">Uncharacterized protein</fullName>
    </submittedName>
</protein>
<evidence type="ECO:0000313" key="1">
    <source>
        <dbReference type="EMBL" id="VXB04387.1"/>
    </source>
</evidence>
<sequence length="94" mass="10068">MLTNNERGLTALSFKNSPAAANFALWHGTAQINHGAIDAIPLTQIAPAAPAGGRMRMILPHALNAASLRPRLLLPPTHKEGVTGLFCQRNFNTM</sequence>
<dbReference type="AlphaFoldDB" id="A0AAX3J1W9"/>
<name>A0AAX3J1W9_9GAMM</name>
<accession>A0AAX3J1W9</accession>
<evidence type="ECO:0000313" key="2">
    <source>
        <dbReference type="Proteomes" id="UP000433737"/>
    </source>
</evidence>
<proteinExistence type="predicted"/>
<comment type="caution">
    <text evidence="1">The sequence shown here is derived from an EMBL/GenBank/DDBJ whole genome shotgun (WGS) entry which is preliminary data.</text>
</comment>
<dbReference type="EMBL" id="CABWMH010000002">
    <property type="protein sequence ID" value="VXB04387.1"/>
    <property type="molecule type" value="Genomic_DNA"/>
</dbReference>
<reference evidence="1 2" key="1">
    <citation type="submission" date="2019-10" db="EMBL/GenBank/DDBJ databases">
        <authorList>
            <person name="Karimi E."/>
        </authorList>
    </citation>
    <scope>NUCLEOTIDE SEQUENCE [LARGE SCALE GENOMIC DNA]</scope>
    <source>
        <strain evidence="1">Pantoea sp. 111</strain>
    </source>
</reference>
<dbReference type="Proteomes" id="UP000433737">
    <property type="component" value="Unassembled WGS sequence"/>
</dbReference>
<organism evidence="1 2">
    <name type="scientific">Pantoea brenneri</name>
    <dbReference type="NCBI Taxonomy" id="472694"/>
    <lineage>
        <taxon>Bacteria</taxon>
        <taxon>Pseudomonadati</taxon>
        <taxon>Pseudomonadota</taxon>
        <taxon>Gammaproteobacteria</taxon>
        <taxon>Enterobacterales</taxon>
        <taxon>Erwiniaceae</taxon>
        <taxon>Pantoea</taxon>
    </lineage>
</organism>